<proteinExistence type="predicted"/>
<keyword evidence="2" id="KW-1185">Reference proteome</keyword>
<dbReference type="Proteomes" id="UP000057213">
    <property type="component" value="Chromosome"/>
</dbReference>
<protein>
    <submittedName>
        <fullName evidence="1">Uncharacterized protein</fullName>
    </submittedName>
</protein>
<reference evidence="1 2" key="1">
    <citation type="journal article" date="2015" name="Genome Announc.">
        <title>Complete Genome Sequence of Bartonella ancashensis Strain 20.00, Isolated from the Blood of a Patient with Verruga Peruana.</title>
        <authorList>
            <person name="Hang J."/>
            <person name="Mullins K.E."/>
            <person name="Clifford R.J."/>
            <person name="Onmus-Leone F."/>
            <person name="Yang Y."/>
            <person name="Jiang J."/>
            <person name="Leguia M."/>
            <person name="Kasper M.R."/>
            <person name="Maguina C."/>
            <person name="Lesho E.P."/>
            <person name="Jarman R.G."/>
            <person name="Richards A.L."/>
            <person name="Blazes D."/>
        </authorList>
    </citation>
    <scope>NUCLEOTIDE SEQUENCE [LARGE SCALE GENOMIC DNA]</scope>
    <source>
        <strain evidence="1 2">20.00</strain>
    </source>
</reference>
<evidence type="ECO:0000313" key="2">
    <source>
        <dbReference type="Proteomes" id="UP000057213"/>
    </source>
</evidence>
<accession>A0A0M4L7W8</accession>
<organism evidence="1 2">
    <name type="scientific">Bartonella ancashensis</name>
    <dbReference type="NCBI Taxonomy" id="1318743"/>
    <lineage>
        <taxon>Bacteria</taxon>
        <taxon>Pseudomonadati</taxon>
        <taxon>Pseudomonadota</taxon>
        <taxon>Alphaproteobacteria</taxon>
        <taxon>Hyphomicrobiales</taxon>
        <taxon>Bartonellaceae</taxon>
        <taxon>Bartonella</taxon>
    </lineage>
</organism>
<name>A0A0M4L7W8_9HYPH</name>
<dbReference type="AlphaFoldDB" id="A0A0M4L7W8"/>
<dbReference type="KEGG" id="banc:PU02_1306"/>
<gene>
    <name evidence="1" type="ORF">PU02_1306</name>
</gene>
<evidence type="ECO:0000313" key="1">
    <source>
        <dbReference type="EMBL" id="ALE04120.1"/>
    </source>
</evidence>
<dbReference type="EMBL" id="CP010401">
    <property type="protein sequence ID" value="ALE04120.1"/>
    <property type="molecule type" value="Genomic_DNA"/>
</dbReference>
<dbReference type="PATRIC" id="fig|1318743.3.peg.1322"/>
<sequence>MGMIEHNRFFLRIIWKEVSLWKYVGLYWSPNHRFTLF</sequence>